<organism evidence="3 4">
    <name type="scientific">Streptomyces tamarix</name>
    <dbReference type="NCBI Taxonomy" id="3078565"/>
    <lineage>
        <taxon>Bacteria</taxon>
        <taxon>Bacillati</taxon>
        <taxon>Actinomycetota</taxon>
        <taxon>Actinomycetes</taxon>
        <taxon>Kitasatosporales</taxon>
        <taxon>Streptomycetaceae</taxon>
        <taxon>Streptomyces</taxon>
    </lineage>
</organism>
<dbReference type="InterPro" id="IPR000551">
    <property type="entry name" value="MerR-type_HTH_dom"/>
</dbReference>
<reference evidence="3 4" key="1">
    <citation type="submission" date="2023-09" db="EMBL/GenBank/DDBJ databases">
        <title>Streptomyces sp. nov.: A antagonism against Alternaria gaisen Producing Streptochlin, Isolated from Tamarix root soil.</title>
        <authorList>
            <person name="Chen Y."/>
        </authorList>
    </citation>
    <scope>NUCLEOTIDE SEQUENCE [LARGE SCALE GENOMIC DNA]</scope>
    <source>
        <strain evidence="3 4">TRM76323</strain>
    </source>
</reference>
<accession>A0ABU3QNP4</accession>
<gene>
    <name evidence="3" type="ORF">RND61_18920</name>
</gene>
<evidence type="ECO:0000313" key="3">
    <source>
        <dbReference type="EMBL" id="MDT9684118.1"/>
    </source>
</evidence>
<dbReference type="PRINTS" id="PR00040">
    <property type="entry name" value="HTHMERR"/>
</dbReference>
<dbReference type="PANTHER" id="PTHR30204:SF98">
    <property type="entry name" value="HTH-TYPE TRANSCRIPTIONAL REGULATOR ADHR"/>
    <property type="match status" value="1"/>
</dbReference>
<dbReference type="PROSITE" id="PS50937">
    <property type="entry name" value="HTH_MERR_2"/>
    <property type="match status" value="1"/>
</dbReference>
<dbReference type="SUPFAM" id="SSF46955">
    <property type="entry name" value="Putative DNA-binding domain"/>
    <property type="match status" value="1"/>
</dbReference>
<dbReference type="CDD" id="cd04780">
    <property type="entry name" value="HTH_MerR-like_sg5"/>
    <property type="match status" value="1"/>
</dbReference>
<dbReference type="Proteomes" id="UP001250181">
    <property type="component" value="Unassembled WGS sequence"/>
</dbReference>
<proteinExistence type="predicted"/>
<dbReference type="Pfam" id="PF13411">
    <property type="entry name" value="MerR_1"/>
    <property type="match status" value="1"/>
</dbReference>
<evidence type="ECO:0000256" key="1">
    <source>
        <dbReference type="ARBA" id="ARBA00023125"/>
    </source>
</evidence>
<dbReference type="SMART" id="SM00422">
    <property type="entry name" value="HTH_MERR"/>
    <property type="match status" value="1"/>
</dbReference>
<dbReference type="InterPro" id="IPR009061">
    <property type="entry name" value="DNA-bd_dom_put_sf"/>
</dbReference>
<dbReference type="EMBL" id="JAWCTQ010000023">
    <property type="protein sequence ID" value="MDT9684118.1"/>
    <property type="molecule type" value="Genomic_DNA"/>
</dbReference>
<comment type="caution">
    <text evidence="3">The sequence shown here is derived from an EMBL/GenBank/DDBJ whole genome shotgun (WGS) entry which is preliminary data.</text>
</comment>
<keyword evidence="4" id="KW-1185">Reference proteome</keyword>
<dbReference type="InterPro" id="IPR047057">
    <property type="entry name" value="MerR_fam"/>
</dbReference>
<feature type="domain" description="HTH merR-type" evidence="2">
    <location>
        <begin position="1"/>
        <end position="70"/>
    </location>
</feature>
<dbReference type="PANTHER" id="PTHR30204">
    <property type="entry name" value="REDOX-CYCLING DRUG-SENSING TRANSCRIPTIONAL ACTIVATOR SOXR"/>
    <property type="match status" value="1"/>
</dbReference>
<evidence type="ECO:0000259" key="2">
    <source>
        <dbReference type="PROSITE" id="PS50937"/>
    </source>
</evidence>
<name>A0ABU3QNP4_9ACTN</name>
<sequence length="216" mass="23222">MRVGELSRRTGVSVPTIKYYVREGLLPAGELSSPNQARYDESHVRRLRLVRALIDVGGLSVAAIRDVLEAVEDPDRSVHEVLGAAHDHIAPREGGPDDAARDTARRQARELIARRGWLVDDDNPAVRSLADALAAFGRLGHDRFAEVSLDVYAEAAERIAAVDVAYVAREVAREDVVESAVVGTVLGDAVLTSLRRLAQVDASARAYGTGEPPATA</sequence>
<evidence type="ECO:0000313" key="4">
    <source>
        <dbReference type="Proteomes" id="UP001250181"/>
    </source>
</evidence>
<dbReference type="Gene3D" id="1.10.1660.10">
    <property type="match status" value="1"/>
</dbReference>
<keyword evidence="1" id="KW-0238">DNA-binding</keyword>
<dbReference type="RefSeq" id="WP_315879177.1">
    <property type="nucleotide sequence ID" value="NZ_JAWCTQ010000023.1"/>
</dbReference>
<protein>
    <submittedName>
        <fullName evidence="3">MerR family transcriptional regulator</fullName>
    </submittedName>
</protein>